<evidence type="ECO:0000313" key="1">
    <source>
        <dbReference type="Proteomes" id="UP000887580"/>
    </source>
</evidence>
<sequence>MNENRSQIAFIGCIPVLSLISQLDEQRILLRLECLVDDPVSSLCRSLGQCWINLVNTFCQSKSNTATSFQSLKEHIILMSKLLLYYMKAQNQIGTKLKEYLLNSIEFNILTENKESFTDALPHIIFVLAEAGYSEISTVISIGSKMGYDMKNIIYNLVTDILKTPSYQSIFTEDQYIKIIENTKYWKWLLRNPISSPKIFKNAPILCSQRLINAQFSYLSNYPMDFLFPMFRDNLILCHILNIKLPENLKSLQEKILPHSSQKQCLIIRNTLSKQKVHPLLPLKDGTLVSYFASSIATDTKSLDEIKEMAQSSLLLSSEDFVTLLSYMVK</sequence>
<dbReference type="Proteomes" id="UP000887580">
    <property type="component" value="Unplaced"/>
</dbReference>
<organism evidence="1 2">
    <name type="scientific">Panagrolaimus sp. PS1159</name>
    <dbReference type="NCBI Taxonomy" id="55785"/>
    <lineage>
        <taxon>Eukaryota</taxon>
        <taxon>Metazoa</taxon>
        <taxon>Ecdysozoa</taxon>
        <taxon>Nematoda</taxon>
        <taxon>Chromadorea</taxon>
        <taxon>Rhabditida</taxon>
        <taxon>Tylenchina</taxon>
        <taxon>Panagrolaimomorpha</taxon>
        <taxon>Panagrolaimoidea</taxon>
        <taxon>Panagrolaimidae</taxon>
        <taxon>Panagrolaimus</taxon>
    </lineage>
</organism>
<dbReference type="WBParaSite" id="PS1159_v2.g6083.t1">
    <property type="protein sequence ID" value="PS1159_v2.g6083.t1"/>
    <property type="gene ID" value="PS1159_v2.g6083"/>
</dbReference>
<evidence type="ECO:0000313" key="2">
    <source>
        <dbReference type="WBParaSite" id="PS1159_v2.g6083.t1"/>
    </source>
</evidence>
<name>A0AC35GKL7_9BILA</name>
<proteinExistence type="predicted"/>
<accession>A0AC35GKL7</accession>
<reference evidence="2" key="1">
    <citation type="submission" date="2022-11" db="UniProtKB">
        <authorList>
            <consortium name="WormBaseParasite"/>
        </authorList>
    </citation>
    <scope>IDENTIFICATION</scope>
</reference>
<protein>
    <submittedName>
        <fullName evidence="2">Uncharacterized protein</fullName>
    </submittedName>
</protein>